<evidence type="ECO:0000256" key="5">
    <source>
        <dbReference type="ARBA" id="ARBA00022989"/>
    </source>
</evidence>
<accession>A0A9Q1N299</accession>
<evidence type="ECO:0008006" key="13">
    <source>
        <dbReference type="Google" id="ProtNLM"/>
    </source>
</evidence>
<evidence type="ECO:0000256" key="9">
    <source>
        <dbReference type="SAM" id="MobiDB-lite"/>
    </source>
</evidence>
<dbReference type="GO" id="GO:0015743">
    <property type="term" value="P:malate transport"/>
    <property type="evidence" value="ECO:0007669"/>
    <property type="project" value="InterPro"/>
</dbReference>
<keyword evidence="3" id="KW-0813">Transport</keyword>
<evidence type="ECO:0000313" key="12">
    <source>
        <dbReference type="Proteomes" id="UP001152561"/>
    </source>
</evidence>
<dbReference type="AlphaFoldDB" id="A0A9Q1N299"/>
<feature type="transmembrane region" description="Helical" evidence="10">
    <location>
        <begin position="76"/>
        <end position="95"/>
    </location>
</feature>
<dbReference type="Proteomes" id="UP001152561">
    <property type="component" value="Unassembled WGS sequence"/>
</dbReference>
<name>A0A9Q1N299_9SOLA</name>
<dbReference type="GO" id="GO:0034220">
    <property type="term" value="P:monoatomic ion transmembrane transport"/>
    <property type="evidence" value="ECO:0007669"/>
    <property type="project" value="UniProtKB-KW"/>
</dbReference>
<evidence type="ECO:0000313" key="11">
    <source>
        <dbReference type="EMBL" id="KAJ8574200.1"/>
    </source>
</evidence>
<keyword evidence="6" id="KW-0406">Ion transport</keyword>
<evidence type="ECO:0000256" key="10">
    <source>
        <dbReference type="SAM" id="Phobius"/>
    </source>
</evidence>
<feature type="region of interest" description="Disordered" evidence="9">
    <location>
        <begin position="438"/>
        <end position="459"/>
    </location>
</feature>
<dbReference type="InterPro" id="IPR020966">
    <property type="entry name" value="ALMT"/>
</dbReference>
<evidence type="ECO:0000256" key="4">
    <source>
        <dbReference type="ARBA" id="ARBA00022692"/>
    </source>
</evidence>
<dbReference type="PANTHER" id="PTHR31086">
    <property type="entry name" value="ALUMINUM-ACTIVATED MALATE TRANSPORTER 10"/>
    <property type="match status" value="1"/>
</dbReference>
<evidence type="ECO:0000256" key="1">
    <source>
        <dbReference type="ARBA" id="ARBA00004141"/>
    </source>
</evidence>
<evidence type="ECO:0000256" key="7">
    <source>
        <dbReference type="ARBA" id="ARBA00023136"/>
    </source>
</evidence>
<dbReference type="EMBL" id="JAJAGQ010000001">
    <property type="protein sequence ID" value="KAJ8574200.1"/>
    <property type="molecule type" value="Genomic_DNA"/>
</dbReference>
<comment type="similarity">
    <text evidence="2">Belongs to the aromatic acid exporter (TC 2.A.85) family.</text>
</comment>
<proteinExistence type="inferred from homology"/>
<feature type="transmembrane region" description="Helical" evidence="10">
    <location>
        <begin position="130"/>
        <end position="149"/>
    </location>
</feature>
<keyword evidence="8" id="KW-0407">Ion channel</keyword>
<protein>
    <recommendedName>
        <fullName evidence="13">Aluminum-activated malate transporter 8</fullName>
    </recommendedName>
</protein>
<keyword evidence="4 10" id="KW-0812">Transmembrane</keyword>
<dbReference type="GO" id="GO:0016020">
    <property type="term" value="C:membrane"/>
    <property type="evidence" value="ECO:0007669"/>
    <property type="project" value="UniProtKB-SubCell"/>
</dbReference>
<comment type="caution">
    <text evidence="11">The sequence shown here is derived from an EMBL/GenBank/DDBJ whole genome shotgun (WGS) entry which is preliminary data.</text>
</comment>
<evidence type="ECO:0000256" key="3">
    <source>
        <dbReference type="ARBA" id="ARBA00022448"/>
    </source>
</evidence>
<gene>
    <name evidence="11" type="ORF">K7X08_026005</name>
</gene>
<keyword evidence="5 10" id="KW-1133">Transmembrane helix</keyword>
<keyword evidence="12" id="KW-1185">Reference proteome</keyword>
<dbReference type="OrthoDB" id="68611at2759"/>
<comment type="subcellular location">
    <subcellularLocation>
        <location evidence="1">Membrane</location>
        <topology evidence="1">Multi-pass membrane protein</topology>
    </subcellularLocation>
</comment>
<dbReference type="Pfam" id="PF11744">
    <property type="entry name" value="ALMT"/>
    <property type="match status" value="1"/>
</dbReference>
<organism evidence="11 12">
    <name type="scientific">Anisodus acutangulus</name>
    <dbReference type="NCBI Taxonomy" id="402998"/>
    <lineage>
        <taxon>Eukaryota</taxon>
        <taxon>Viridiplantae</taxon>
        <taxon>Streptophyta</taxon>
        <taxon>Embryophyta</taxon>
        <taxon>Tracheophyta</taxon>
        <taxon>Spermatophyta</taxon>
        <taxon>Magnoliopsida</taxon>
        <taxon>eudicotyledons</taxon>
        <taxon>Gunneridae</taxon>
        <taxon>Pentapetalae</taxon>
        <taxon>asterids</taxon>
        <taxon>lamiids</taxon>
        <taxon>Solanales</taxon>
        <taxon>Solanaceae</taxon>
        <taxon>Solanoideae</taxon>
        <taxon>Hyoscyameae</taxon>
        <taxon>Anisodus</taxon>
    </lineage>
</organism>
<evidence type="ECO:0000256" key="8">
    <source>
        <dbReference type="ARBA" id="ARBA00023303"/>
    </source>
</evidence>
<sequence length="596" mass="66271">MEIDSTNQENVGVWTKLKYFPTTFKKKVGKIAKNTKQIGKDDPRKIWHAFKVALALSLVSLVYYTDPLYDNFDQPAMWAVLTVVVVFEFTAGATISKSLNRGFGTALAGAFGLGVKYLAELIGEEKPDPIVLAVLVFIVGVFGTFTRFYPRIKRRYDYGTMIFVLTFSLVAVSSYRSEDLFLMANRRVSTILIGVSTVMVISMIICPVWAGDDLHKLVSTNLEKLASFLEGFGSEYFHISEIEGDEGTNSNKKGSLEASSVLGSKATEESLANLAWWEPPHGPFKLKYPWKLYLKIGVPVRKCACHLLALSGHLNCKSQAPTEFEKRTEEACKRMITESSKALKELALSIETMTQPIYSLIHIRNAKNAIDDLKDTLGTSKYFFRHDESHVMDFAPAASVVSLLVDVIKCVDEISEVVQELSGKACFVRKERRRESCSTEAAVAPQQPPPPRSHRPQLLHRGSVNPVVEGGDFVTIELGDNVELAERVVVEEANQVNNPLAIRKGGSVVIGIRGNTSTTIVEAPKKKGEFIHLADTKFYDNTKFLESAPVTATKIVEEMKTVEKKREFMNSANTKFYDNTKFIKSILVDVNPIAGK</sequence>
<evidence type="ECO:0000256" key="6">
    <source>
        <dbReference type="ARBA" id="ARBA00023065"/>
    </source>
</evidence>
<feature type="transmembrane region" description="Helical" evidence="10">
    <location>
        <begin position="46"/>
        <end position="64"/>
    </location>
</feature>
<keyword evidence="7 10" id="KW-0472">Membrane</keyword>
<feature type="transmembrane region" description="Helical" evidence="10">
    <location>
        <begin position="102"/>
        <end position="118"/>
    </location>
</feature>
<feature type="transmembrane region" description="Helical" evidence="10">
    <location>
        <begin position="188"/>
        <end position="210"/>
    </location>
</feature>
<evidence type="ECO:0000256" key="2">
    <source>
        <dbReference type="ARBA" id="ARBA00007079"/>
    </source>
</evidence>
<reference evidence="12" key="1">
    <citation type="journal article" date="2023" name="Proc. Natl. Acad. Sci. U.S.A.">
        <title>Genomic and structural basis for evolution of tropane alkaloid biosynthesis.</title>
        <authorList>
            <person name="Wanga Y.-J."/>
            <person name="Taina T."/>
            <person name="Yua J.-Y."/>
            <person name="Lia J."/>
            <person name="Xua B."/>
            <person name="Chenc J."/>
            <person name="D'Auriad J.C."/>
            <person name="Huanga J.-P."/>
            <person name="Huanga S.-X."/>
        </authorList>
    </citation>
    <scope>NUCLEOTIDE SEQUENCE [LARGE SCALE GENOMIC DNA]</scope>
    <source>
        <strain evidence="12">cv. KIB-2019</strain>
    </source>
</reference>